<keyword evidence="2 6" id="KW-0694">RNA-binding</keyword>
<dbReference type="InterPro" id="IPR000748">
    <property type="entry name" value="PsdUridine_synth_RsuA/RluB/E/F"/>
</dbReference>
<evidence type="ECO:0000256" key="5">
    <source>
        <dbReference type="ARBA" id="ARBA00037590"/>
    </source>
</evidence>
<dbReference type="InterPro" id="IPR006145">
    <property type="entry name" value="PsdUridine_synth_RsuA/RluA"/>
</dbReference>
<dbReference type="GO" id="GO:0001522">
    <property type="term" value="P:pseudouridine synthesis"/>
    <property type="evidence" value="ECO:0007669"/>
    <property type="project" value="InterPro"/>
</dbReference>
<dbReference type="NCBIfam" id="TIGR00093">
    <property type="entry name" value="pseudouridine synthase"/>
    <property type="match status" value="1"/>
</dbReference>
<comment type="similarity">
    <text evidence="1 7">Belongs to the pseudouridine synthase RsuA family.</text>
</comment>
<dbReference type="GO" id="GO:0160136">
    <property type="term" value="F:16S rRNA pseudouridine(516) synthase activity"/>
    <property type="evidence" value="ECO:0007669"/>
    <property type="project" value="UniProtKB-EC"/>
</dbReference>
<dbReference type="PROSITE" id="PS01149">
    <property type="entry name" value="PSI_RSU"/>
    <property type="match status" value="1"/>
</dbReference>
<dbReference type="CDD" id="cd02553">
    <property type="entry name" value="PseudoU_synth_RsuA"/>
    <property type="match status" value="1"/>
</dbReference>
<evidence type="ECO:0000256" key="6">
    <source>
        <dbReference type="PROSITE-ProRule" id="PRU00182"/>
    </source>
</evidence>
<dbReference type="EC" id="5.4.99.-" evidence="7"/>
<dbReference type="SUPFAM" id="SSF55120">
    <property type="entry name" value="Pseudouridine synthase"/>
    <property type="match status" value="1"/>
</dbReference>
<dbReference type="RefSeq" id="WP_182809515.1">
    <property type="nucleotide sequence ID" value="NZ_JACJFM010000018.1"/>
</dbReference>
<dbReference type="InterPro" id="IPR036986">
    <property type="entry name" value="S4_RNA-bd_sf"/>
</dbReference>
<sequence length="253" mass="29272">MSARRYRLDRFISQHSRFNRKDIRLLLAQQRILIDGVAASSINQVVDGFNRIELDGQVLADTQPLYIMLNKPVDVVTAVKDDEHQTVMDLIDHPHRDSLHHAGRLDLNTSGLLLLTNDGRFSRLLTHPDYHICKRYLVTLADPVTDEYTRVFQQGIYFAYEDTITRPAELEILSPYQCIMTLTEGRYHQVKRMFGYFRNRVTALHRLSMGSLALDSKLLPGQWRELTANELKGLHADFTEAEKIEQEEATEDF</sequence>
<dbReference type="Gene3D" id="3.30.70.1560">
    <property type="entry name" value="Alpha-L RNA-binding motif"/>
    <property type="match status" value="1"/>
</dbReference>
<keyword evidence="3 7" id="KW-0413">Isomerase</keyword>
<dbReference type="Proteomes" id="UP000565262">
    <property type="component" value="Unassembled WGS sequence"/>
</dbReference>
<protein>
    <recommendedName>
        <fullName evidence="7">Pseudouridine synthase</fullName>
        <ecNumber evidence="7">5.4.99.-</ecNumber>
    </recommendedName>
</protein>
<evidence type="ECO:0000313" key="9">
    <source>
        <dbReference type="EMBL" id="MBB1487738.1"/>
    </source>
</evidence>
<evidence type="ECO:0000256" key="4">
    <source>
        <dbReference type="ARBA" id="ARBA00036749"/>
    </source>
</evidence>
<feature type="domain" description="Pseudouridine synthase RsuA/RluA-like" evidence="8">
    <location>
        <begin position="66"/>
        <end position="194"/>
    </location>
</feature>
<dbReference type="GO" id="GO:0003723">
    <property type="term" value="F:RNA binding"/>
    <property type="evidence" value="ECO:0007669"/>
    <property type="project" value="UniProtKB-KW"/>
</dbReference>
<dbReference type="InterPro" id="IPR018496">
    <property type="entry name" value="PsdUridine_synth_RsuA/RluB_CS"/>
</dbReference>
<dbReference type="PANTHER" id="PTHR47683">
    <property type="entry name" value="PSEUDOURIDINE SYNTHASE FAMILY PROTEIN-RELATED"/>
    <property type="match status" value="1"/>
</dbReference>
<organism evidence="9 10">
    <name type="scientific">Oceanospirillum sediminis</name>
    <dbReference type="NCBI Taxonomy" id="2760088"/>
    <lineage>
        <taxon>Bacteria</taxon>
        <taxon>Pseudomonadati</taxon>
        <taxon>Pseudomonadota</taxon>
        <taxon>Gammaproteobacteria</taxon>
        <taxon>Oceanospirillales</taxon>
        <taxon>Oceanospirillaceae</taxon>
        <taxon>Oceanospirillum</taxon>
    </lineage>
</organism>
<dbReference type="Gene3D" id="3.10.290.10">
    <property type="entry name" value="RNA-binding S4 domain"/>
    <property type="match status" value="1"/>
</dbReference>
<keyword evidence="10" id="KW-1185">Reference proteome</keyword>
<accession>A0A839IRZ7</accession>
<dbReference type="AlphaFoldDB" id="A0A839IRZ7"/>
<evidence type="ECO:0000256" key="7">
    <source>
        <dbReference type="RuleBase" id="RU003887"/>
    </source>
</evidence>
<name>A0A839IRZ7_9GAMM</name>
<comment type="catalytic activity">
    <reaction evidence="4">
        <text>uridine(516) in 16S rRNA = pseudouridine(516) in 16S rRNA</text>
        <dbReference type="Rhea" id="RHEA:38867"/>
        <dbReference type="Rhea" id="RHEA-COMP:10089"/>
        <dbReference type="Rhea" id="RHEA-COMP:10090"/>
        <dbReference type="ChEBI" id="CHEBI:65314"/>
        <dbReference type="ChEBI" id="CHEBI:65315"/>
        <dbReference type="EC" id="5.4.99.19"/>
    </reaction>
</comment>
<dbReference type="SUPFAM" id="SSF55174">
    <property type="entry name" value="Alpha-L RNA-binding motif"/>
    <property type="match status" value="1"/>
</dbReference>
<dbReference type="InterPro" id="IPR020103">
    <property type="entry name" value="PsdUridine_synth_cat_dom_sf"/>
</dbReference>
<comment type="function">
    <text evidence="5">Responsible for synthesis of pseudouridine from uracil-516 in 16S ribosomal RNA.</text>
</comment>
<evidence type="ECO:0000256" key="2">
    <source>
        <dbReference type="ARBA" id="ARBA00022884"/>
    </source>
</evidence>
<dbReference type="PANTHER" id="PTHR47683:SF4">
    <property type="entry name" value="PSEUDOURIDINE SYNTHASE"/>
    <property type="match status" value="1"/>
</dbReference>
<proteinExistence type="inferred from homology"/>
<comment type="caution">
    <text evidence="9">The sequence shown here is derived from an EMBL/GenBank/DDBJ whole genome shotgun (WGS) entry which is preliminary data.</text>
</comment>
<evidence type="ECO:0000256" key="3">
    <source>
        <dbReference type="ARBA" id="ARBA00023235"/>
    </source>
</evidence>
<evidence type="ECO:0000256" key="1">
    <source>
        <dbReference type="ARBA" id="ARBA00008348"/>
    </source>
</evidence>
<evidence type="ECO:0000313" key="10">
    <source>
        <dbReference type="Proteomes" id="UP000565262"/>
    </source>
</evidence>
<dbReference type="InterPro" id="IPR020094">
    <property type="entry name" value="TruA/RsuA/RluB/E/F_N"/>
</dbReference>
<reference evidence="9 10" key="1">
    <citation type="submission" date="2020-08" db="EMBL/GenBank/DDBJ databases">
        <title>Oceanospirillum sp. nov. isolated from marine sediment.</title>
        <authorList>
            <person name="Ji X."/>
        </authorList>
    </citation>
    <scope>NUCLEOTIDE SEQUENCE [LARGE SCALE GENOMIC DNA]</scope>
    <source>
        <strain evidence="9 10">D5</strain>
    </source>
</reference>
<dbReference type="InterPro" id="IPR042092">
    <property type="entry name" value="PsdUridine_s_RsuA/RluB/E/F_cat"/>
</dbReference>
<dbReference type="Gene3D" id="3.30.70.580">
    <property type="entry name" value="Pseudouridine synthase I, catalytic domain, N-terminal subdomain"/>
    <property type="match status" value="1"/>
</dbReference>
<dbReference type="PROSITE" id="PS50889">
    <property type="entry name" value="S4"/>
    <property type="match status" value="1"/>
</dbReference>
<dbReference type="InterPro" id="IPR050343">
    <property type="entry name" value="RsuA_PseudoU_synthase"/>
</dbReference>
<dbReference type="Pfam" id="PF00849">
    <property type="entry name" value="PseudoU_synth_2"/>
    <property type="match status" value="1"/>
</dbReference>
<evidence type="ECO:0000259" key="8">
    <source>
        <dbReference type="Pfam" id="PF00849"/>
    </source>
</evidence>
<gene>
    <name evidence="9" type="ORF">H4O21_14095</name>
</gene>
<dbReference type="EMBL" id="JACJFM010000018">
    <property type="protein sequence ID" value="MBB1487738.1"/>
    <property type="molecule type" value="Genomic_DNA"/>
</dbReference>
<dbReference type="GO" id="GO:0006364">
    <property type="term" value="P:rRNA processing"/>
    <property type="evidence" value="ECO:0007669"/>
    <property type="project" value="UniProtKB-ARBA"/>
</dbReference>